<sequence>MHQRFSLIDHEKKFRKACEQIVQLNFKLGELQNRYMKAKESNNRSFRYSLRLRLAVVEGMRNTYYEYAHQKAEMVADMRRKLFGEIVEIVDEDATAMQDME</sequence>
<accession>A0ABQ9E087</accession>
<organism evidence="1 3">
    <name type="scientific">Tegillarca granosa</name>
    <name type="common">Malaysian cockle</name>
    <name type="synonym">Anadara granosa</name>
    <dbReference type="NCBI Taxonomy" id="220873"/>
    <lineage>
        <taxon>Eukaryota</taxon>
        <taxon>Metazoa</taxon>
        <taxon>Spiralia</taxon>
        <taxon>Lophotrochozoa</taxon>
        <taxon>Mollusca</taxon>
        <taxon>Bivalvia</taxon>
        <taxon>Autobranchia</taxon>
        <taxon>Pteriomorphia</taxon>
        <taxon>Arcoida</taxon>
        <taxon>Arcoidea</taxon>
        <taxon>Arcidae</taxon>
        <taxon>Tegillarca</taxon>
    </lineage>
</organism>
<evidence type="ECO:0000313" key="1">
    <source>
        <dbReference type="EMBL" id="KAJ8297449.1"/>
    </source>
</evidence>
<protein>
    <submittedName>
        <fullName evidence="1">Uncharacterized protein</fullName>
    </submittedName>
</protein>
<evidence type="ECO:0000313" key="2">
    <source>
        <dbReference type="EMBL" id="KAJ8297450.1"/>
    </source>
</evidence>
<dbReference type="EMBL" id="JARBDR010000923">
    <property type="protein sequence ID" value="KAJ8297450.1"/>
    <property type="molecule type" value="Genomic_DNA"/>
</dbReference>
<evidence type="ECO:0000313" key="3">
    <source>
        <dbReference type="Proteomes" id="UP001217089"/>
    </source>
</evidence>
<dbReference type="Proteomes" id="UP001217089">
    <property type="component" value="Unassembled WGS sequence"/>
</dbReference>
<gene>
    <name evidence="1" type="ORF">KUTeg_023980</name>
    <name evidence="2" type="ORF">KUTeg_023981</name>
</gene>
<reference evidence="1 3" key="1">
    <citation type="submission" date="2022-12" db="EMBL/GenBank/DDBJ databases">
        <title>Chromosome-level genome of Tegillarca granosa.</title>
        <authorList>
            <person name="Kim J."/>
        </authorList>
    </citation>
    <scope>NUCLEOTIDE SEQUENCE [LARGE SCALE GENOMIC DNA]</scope>
    <source>
        <strain evidence="1">Teg-2019</strain>
        <tissue evidence="1">Adductor muscle</tissue>
    </source>
</reference>
<proteinExistence type="predicted"/>
<name>A0ABQ9E087_TEGGR</name>
<comment type="caution">
    <text evidence="1">The sequence shown here is derived from an EMBL/GenBank/DDBJ whole genome shotgun (WGS) entry which is preliminary data.</text>
</comment>
<dbReference type="EMBL" id="JARBDR010000923">
    <property type="protein sequence ID" value="KAJ8297449.1"/>
    <property type="molecule type" value="Genomic_DNA"/>
</dbReference>
<keyword evidence="3" id="KW-1185">Reference proteome</keyword>